<keyword evidence="1" id="KW-0808">Transferase</keyword>
<comment type="caution">
    <text evidence="1">The sequence shown here is derived from an EMBL/GenBank/DDBJ whole genome shotgun (WGS) entry which is preliminary data.</text>
</comment>
<organism evidence="1 2">
    <name type="scientific">Pontibacter oryzae</name>
    <dbReference type="NCBI Taxonomy" id="2304593"/>
    <lineage>
        <taxon>Bacteria</taxon>
        <taxon>Pseudomonadati</taxon>
        <taxon>Bacteroidota</taxon>
        <taxon>Cytophagia</taxon>
        <taxon>Cytophagales</taxon>
        <taxon>Hymenobacteraceae</taxon>
        <taxon>Pontibacter</taxon>
    </lineage>
</organism>
<evidence type="ECO:0000313" key="2">
    <source>
        <dbReference type="Proteomes" id="UP000266005"/>
    </source>
</evidence>
<dbReference type="AlphaFoldDB" id="A0A399SGR6"/>
<accession>A0A399SGR6</accession>
<proteinExistence type="predicted"/>
<dbReference type="PANTHER" id="PTHR12526">
    <property type="entry name" value="GLYCOSYLTRANSFERASE"/>
    <property type="match status" value="1"/>
</dbReference>
<name>A0A399SGR6_9BACT</name>
<sequence>MTKILHLQTHLPSSGNAAFRLHQAFRQAGVDSGILTLTSDITLEHTQHLGRKAKIKAMLDSRLQSYLTRNAVLEYGYFSYPILGTDISNFEEVKQADILYLHWAIGGFLSIKNIEQLARTNKPIIVFMHDMWSITGGCHYSLSCDKFKVLCRDCQIFPAGNFKDLALAEFNSKSKIYNKYKNLYFVSPSRWLHNLAKDAALTTGKPVFHIPNILNRSVFKAVDKSVAKQLLNINAQERVITFGATSVDSPYKGWSYLQEALTILHQQKDLENITVMVFGSGHNQAMADAVPFKIKFLGRLRDDYSTALAYNASDVFVVPSLADNLPTTVMESLACGTPAVGFETGGIPDMIQHRQNGYLAAYRSAADLAEGIKYCLQHHVKGSLLPAFDTETLLQKHFSLFDQVLHATPVSL</sequence>
<dbReference type="EMBL" id="QWGE01000001">
    <property type="protein sequence ID" value="RIJ42301.1"/>
    <property type="molecule type" value="Genomic_DNA"/>
</dbReference>
<protein>
    <submittedName>
        <fullName evidence="1">Glycosyltransferase</fullName>
    </submittedName>
</protein>
<keyword evidence="2" id="KW-1185">Reference proteome</keyword>
<gene>
    <name evidence="1" type="ORF">D1627_00020</name>
</gene>
<evidence type="ECO:0000313" key="1">
    <source>
        <dbReference type="EMBL" id="RIJ42301.1"/>
    </source>
</evidence>
<dbReference type="OrthoDB" id="9768685at2"/>
<dbReference type="Gene3D" id="3.40.50.2000">
    <property type="entry name" value="Glycogen Phosphorylase B"/>
    <property type="match status" value="2"/>
</dbReference>
<dbReference type="GO" id="GO:0016740">
    <property type="term" value="F:transferase activity"/>
    <property type="evidence" value="ECO:0007669"/>
    <property type="project" value="UniProtKB-KW"/>
</dbReference>
<dbReference type="Pfam" id="PF13692">
    <property type="entry name" value="Glyco_trans_1_4"/>
    <property type="match status" value="1"/>
</dbReference>
<reference evidence="2" key="1">
    <citation type="submission" date="2018-08" db="EMBL/GenBank/DDBJ databases">
        <title>Mucilaginibacter sp. MYSH2.</title>
        <authorList>
            <person name="Seo T."/>
        </authorList>
    </citation>
    <scope>NUCLEOTIDE SEQUENCE [LARGE SCALE GENOMIC DNA]</scope>
    <source>
        <strain evidence="2">KIRAN</strain>
    </source>
</reference>
<dbReference type="Proteomes" id="UP000266005">
    <property type="component" value="Unassembled WGS sequence"/>
</dbReference>
<dbReference type="SUPFAM" id="SSF53756">
    <property type="entry name" value="UDP-Glycosyltransferase/glycogen phosphorylase"/>
    <property type="match status" value="1"/>
</dbReference>
<dbReference type="PANTHER" id="PTHR12526:SF637">
    <property type="entry name" value="GLYCOSYLTRANSFERASE EPSF-RELATED"/>
    <property type="match status" value="1"/>
</dbReference>
<dbReference type="RefSeq" id="WP_119430186.1">
    <property type="nucleotide sequence ID" value="NZ_QWGE01000001.1"/>
</dbReference>